<evidence type="ECO:0000313" key="2">
    <source>
        <dbReference type="Proteomes" id="UP001230156"/>
    </source>
</evidence>
<dbReference type="InterPro" id="IPR021074">
    <property type="entry name" value="Formate_DH_dsu"/>
</dbReference>
<dbReference type="EMBL" id="JAUYVI010000006">
    <property type="protein sequence ID" value="MDQ7250072.1"/>
    <property type="molecule type" value="Genomic_DNA"/>
</dbReference>
<organism evidence="1 2">
    <name type="scientific">Dongia sedimenti</name>
    <dbReference type="NCBI Taxonomy" id="3064282"/>
    <lineage>
        <taxon>Bacteria</taxon>
        <taxon>Pseudomonadati</taxon>
        <taxon>Pseudomonadota</taxon>
        <taxon>Alphaproteobacteria</taxon>
        <taxon>Rhodospirillales</taxon>
        <taxon>Dongiaceae</taxon>
        <taxon>Dongia</taxon>
    </lineage>
</organism>
<protein>
    <submittedName>
        <fullName evidence="1">Formate dehydrogenase subunit delta</fullName>
    </submittedName>
</protein>
<keyword evidence="2" id="KW-1185">Reference proteome</keyword>
<name>A0ABU0YQS1_9PROT</name>
<gene>
    <name evidence="1" type="ORF">Q8A70_20450</name>
</gene>
<sequence>MKTTGEKLVYMANQIGDFFKSYPHDQAVKGITEHIHKFWDPRMLKQIFEIMEKPEHGLKPYPLEALQTLAQESQRAHSDVEASG</sequence>
<proteinExistence type="predicted"/>
<reference evidence="2" key="1">
    <citation type="submission" date="2023-08" db="EMBL/GenBank/DDBJ databases">
        <title>Rhodospirillaceae gen. nov., a novel taxon isolated from the Yangtze River Yuezi River estuary sludge.</title>
        <authorList>
            <person name="Ruan L."/>
        </authorList>
    </citation>
    <scope>NUCLEOTIDE SEQUENCE [LARGE SCALE GENOMIC DNA]</scope>
    <source>
        <strain evidence="2">R-7</strain>
    </source>
</reference>
<comment type="caution">
    <text evidence="1">The sequence shown here is derived from an EMBL/GenBank/DDBJ whole genome shotgun (WGS) entry which is preliminary data.</text>
</comment>
<dbReference type="Proteomes" id="UP001230156">
    <property type="component" value="Unassembled WGS sequence"/>
</dbReference>
<dbReference type="Pfam" id="PF11390">
    <property type="entry name" value="FdsD"/>
    <property type="match status" value="1"/>
</dbReference>
<evidence type="ECO:0000313" key="1">
    <source>
        <dbReference type="EMBL" id="MDQ7250072.1"/>
    </source>
</evidence>
<dbReference type="RefSeq" id="WP_379958852.1">
    <property type="nucleotide sequence ID" value="NZ_JAUYVI010000006.1"/>
</dbReference>
<accession>A0ABU0YQS1</accession>